<evidence type="ECO:0000256" key="1">
    <source>
        <dbReference type="SAM" id="MobiDB-lite"/>
    </source>
</evidence>
<dbReference type="InterPro" id="IPR012291">
    <property type="entry name" value="CBM2_carb-bd_dom_sf"/>
</dbReference>
<dbReference type="SMART" id="SM00637">
    <property type="entry name" value="CBD_II"/>
    <property type="match status" value="1"/>
</dbReference>
<dbReference type="InterPro" id="IPR013783">
    <property type="entry name" value="Ig-like_fold"/>
</dbReference>
<dbReference type="Pfam" id="PF17957">
    <property type="entry name" value="Big_7"/>
    <property type="match status" value="1"/>
</dbReference>
<feature type="domain" description="CBM2" evidence="3">
    <location>
        <begin position="28"/>
        <end position="138"/>
    </location>
</feature>
<evidence type="ECO:0000256" key="2">
    <source>
        <dbReference type="SAM" id="SignalP"/>
    </source>
</evidence>
<feature type="chain" id="PRO_5046832710" evidence="2">
    <location>
        <begin position="32"/>
        <end position="314"/>
    </location>
</feature>
<organism evidence="4 5">
    <name type="scientific">Paractinoplanes rhizophilus</name>
    <dbReference type="NCBI Taxonomy" id="1416877"/>
    <lineage>
        <taxon>Bacteria</taxon>
        <taxon>Bacillati</taxon>
        <taxon>Actinomycetota</taxon>
        <taxon>Actinomycetes</taxon>
        <taxon>Micromonosporales</taxon>
        <taxon>Micromonosporaceae</taxon>
        <taxon>Paractinoplanes</taxon>
    </lineage>
</organism>
<feature type="region of interest" description="Disordered" evidence="1">
    <location>
        <begin position="142"/>
        <end position="161"/>
    </location>
</feature>
<feature type="signal peptide" evidence="2">
    <location>
        <begin position="1"/>
        <end position="31"/>
    </location>
</feature>
<dbReference type="Gene3D" id="2.60.40.10">
    <property type="entry name" value="Immunoglobulins"/>
    <property type="match status" value="1"/>
</dbReference>
<dbReference type="Proteomes" id="UP001596548">
    <property type="component" value="Unassembled WGS sequence"/>
</dbReference>
<dbReference type="SUPFAM" id="SSF49384">
    <property type="entry name" value="Carbohydrate-binding domain"/>
    <property type="match status" value="1"/>
</dbReference>
<evidence type="ECO:0000259" key="3">
    <source>
        <dbReference type="PROSITE" id="PS51173"/>
    </source>
</evidence>
<accession>A0ABW2HXU9</accession>
<proteinExistence type="predicted"/>
<comment type="caution">
    <text evidence="4">The sequence shown here is derived from an EMBL/GenBank/DDBJ whole genome shotgun (WGS) entry which is preliminary data.</text>
</comment>
<dbReference type="RefSeq" id="WP_378973589.1">
    <property type="nucleotide sequence ID" value="NZ_JBHTBJ010000025.1"/>
</dbReference>
<evidence type="ECO:0000313" key="4">
    <source>
        <dbReference type="EMBL" id="MFC7277684.1"/>
    </source>
</evidence>
<feature type="compositionally biased region" description="Polar residues" evidence="1">
    <location>
        <begin position="152"/>
        <end position="161"/>
    </location>
</feature>
<dbReference type="InterPro" id="IPR001919">
    <property type="entry name" value="CBD2"/>
</dbReference>
<name>A0ABW2HXU9_9ACTN</name>
<keyword evidence="2" id="KW-0732">Signal</keyword>
<reference evidence="5" key="1">
    <citation type="journal article" date="2019" name="Int. J. Syst. Evol. Microbiol.">
        <title>The Global Catalogue of Microorganisms (GCM) 10K type strain sequencing project: providing services to taxonomists for standard genome sequencing and annotation.</title>
        <authorList>
            <consortium name="The Broad Institute Genomics Platform"/>
            <consortium name="The Broad Institute Genome Sequencing Center for Infectious Disease"/>
            <person name="Wu L."/>
            <person name="Ma J."/>
        </authorList>
    </citation>
    <scope>NUCLEOTIDE SEQUENCE [LARGE SCALE GENOMIC DNA]</scope>
    <source>
        <strain evidence="5">XZYJT-10</strain>
    </source>
</reference>
<gene>
    <name evidence="4" type="ORF">ACFQS1_27150</name>
</gene>
<dbReference type="PROSITE" id="PS51257">
    <property type="entry name" value="PROKAR_LIPOPROTEIN"/>
    <property type="match status" value="1"/>
</dbReference>
<keyword evidence="5" id="KW-1185">Reference proteome</keyword>
<dbReference type="InterPro" id="IPR008965">
    <property type="entry name" value="CBM2/CBM3_carb-bd_dom_sf"/>
</dbReference>
<protein>
    <submittedName>
        <fullName evidence="4">Cellulose binding domain-containing protein</fullName>
    </submittedName>
</protein>
<dbReference type="Gene3D" id="2.60.40.290">
    <property type="match status" value="1"/>
</dbReference>
<dbReference type="EMBL" id="JBHTBJ010000025">
    <property type="protein sequence ID" value="MFC7277684.1"/>
    <property type="molecule type" value="Genomic_DNA"/>
</dbReference>
<dbReference type="PROSITE" id="PS51173">
    <property type="entry name" value="CBM2"/>
    <property type="match status" value="1"/>
</dbReference>
<evidence type="ECO:0000313" key="5">
    <source>
        <dbReference type="Proteomes" id="UP001596548"/>
    </source>
</evidence>
<dbReference type="Pfam" id="PF00553">
    <property type="entry name" value="CBM_2"/>
    <property type="match status" value="1"/>
</dbReference>
<sequence>MSMKRRGVAGAVILAVTGAAGALVTASPAMAASGCKVSYAVVSQWSTGFQASLQVTNLGDPVDGWTLQFDFPEATQRVAQGWSASWSQTGARVGAASLPWNSALGTGATVGIGFVGSSAGPAPVPTAFALNGVPCTGVPVTESPSPLPDNQPPTVTLTSPQRNPDVAWGYDLYLAASAGDPDGEVTKVEFYAGGALLFTDTMAPYEFTYTVRGTPGGFSLWAKAYDDQGLTATSQSISAFVFSPAETIVGVVEAGVETGCWLLVTDTTRYLLLGDDQTLFTPGAGLRIRGTTRPSLGTTCQQGTPFLVYSVQPA</sequence>